<dbReference type="NCBIfam" id="NF001109">
    <property type="entry name" value="PRK00136.1"/>
    <property type="match status" value="1"/>
</dbReference>
<keyword evidence="5" id="KW-0694">RNA-binding</keyword>
<dbReference type="GO" id="GO:0006412">
    <property type="term" value="P:translation"/>
    <property type="evidence" value="ECO:0007669"/>
    <property type="project" value="UniProtKB-UniRule"/>
</dbReference>
<dbReference type="PROSITE" id="PS00053">
    <property type="entry name" value="RIBOSOMAL_S8"/>
    <property type="match status" value="1"/>
</dbReference>
<evidence type="ECO:0000256" key="2">
    <source>
        <dbReference type="ARBA" id="ARBA00022980"/>
    </source>
</evidence>
<evidence type="ECO:0000313" key="8">
    <source>
        <dbReference type="Proteomes" id="UP000231246"/>
    </source>
</evidence>
<evidence type="ECO:0000256" key="3">
    <source>
        <dbReference type="ARBA" id="ARBA00023274"/>
    </source>
</evidence>
<dbReference type="GO" id="GO:1990904">
    <property type="term" value="C:ribonucleoprotein complex"/>
    <property type="evidence" value="ECO:0007669"/>
    <property type="project" value="UniProtKB-KW"/>
</dbReference>
<protein>
    <recommendedName>
        <fullName evidence="4 5">Small ribosomal subunit protein uS8</fullName>
    </recommendedName>
</protein>
<comment type="caution">
    <text evidence="7">The sequence shown here is derived from an EMBL/GenBank/DDBJ whole genome shotgun (WGS) entry which is preliminary data.</text>
</comment>
<keyword evidence="3 5" id="KW-0687">Ribonucleoprotein</keyword>
<dbReference type="GO" id="GO:0005840">
    <property type="term" value="C:ribosome"/>
    <property type="evidence" value="ECO:0007669"/>
    <property type="project" value="UniProtKB-KW"/>
</dbReference>
<dbReference type="InterPro" id="IPR047863">
    <property type="entry name" value="Ribosomal_uS8_CS"/>
</dbReference>
<evidence type="ECO:0000256" key="6">
    <source>
        <dbReference type="RuleBase" id="RU003660"/>
    </source>
</evidence>
<evidence type="ECO:0000256" key="1">
    <source>
        <dbReference type="ARBA" id="ARBA00006471"/>
    </source>
</evidence>
<dbReference type="PANTHER" id="PTHR11758">
    <property type="entry name" value="40S RIBOSOMAL PROTEIN S15A"/>
    <property type="match status" value="1"/>
</dbReference>
<dbReference type="HAMAP" id="MF_01302_B">
    <property type="entry name" value="Ribosomal_uS8_B"/>
    <property type="match status" value="1"/>
</dbReference>
<dbReference type="Proteomes" id="UP000231246">
    <property type="component" value="Unassembled WGS sequence"/>
</dbReference>
<proteinExistence type="inferred from homology"/>
<comment type="function">
    <text evidence="5">One of the primary rRNA binding proteins, it binds directly to 16S rRNA central domain where it helps coordinate assembly of the platform of the 30S subunit.</text>
</comment>
<sequence>MSHTDPIADMLIRIKNAYMANHAKLTVGYSRIKEDIAVVLKQEGYLRDAKVEGEGVKKQLVLSLMYVDGQRAFTDVRRLSKPGLRKYSSKSALPTVLSGVGQALVSTSKGVMSVRAAKKENLGGELICEIW</sequence>
<evidence type="ECO:0000256" key="4">
    <source>
        <dbReference type="ARBA" id="ARBA00035258"/>
    </source>
</evidence>
<dbReference type="Pfam" id="PF00410">
    <property type="entry name" value="Ribosomal_S8"/>
    <property type="match status" value="1"/>
</dbReference>
<organism evidence="7 8">
    <name type="scientific">Candidatus Roizmanbacteria bacterium CG22_combo_CG10-13_8_21_14_all_38_20</name>
    <dbReference type="NCBI Taxonomy" id="1974862"/>
    <lineage>
        <taxon>Bacteria</taxon>
        <taxon>Candidatus Roizmaniibacteriota</taxon>
    </lineage>
</organism>
<reference evidence="7 8" key="1">
    <citation type="submission" date="2017-09" db="EMBL/GenBank/DDBJ databases">
        <title>Depth-based differentiation of microbial function through sediment-hosted aquifers and enrichment of novel symbionts in the deep terrestrial subsurface.</title>
        <authorList>
            <person name="Probst A.J."/>
            <person name="Ladd B."/>
            <person name="Jarett J.K."/>
            <person name="Geller-Mcgrath D.E."/>
            <person name="Sieber C.M."/>
            <person name="Emerson J.B."/>
            <person name="Anantharaman K."/>
            <person name="Thomas B.C."/>
            <person name="Malmstrom R."/>
            <person name="Stieglmeier M."/>
            <person name="Klingl A."/>
            <person name="Woyke T."/>
            <person name="Ryan C.M."/>
            <person name="Banfield J.F."/>
        </authorList>
    </citation>
    <scope>NUCLEOTIDE SEQUENCE [LARGE SCALE GENOMIC DNA]</scope>
    <source>
        <strain evidence="7">CG22_combo_CG10-13_8_21_14_all_38_20</strain>
    </source>
</reference>
<dbReference type="FunFam" id="3.30.1490.10:FF:000001">
    <property type="entry name" value="30S ribosomal protein S8"/>
    <property type="match status" value="1"/>
</dbReference>
<dbReference type="Gene3D" id="3.30.1490.10">
    <property type="match status" value="1"/>
</dbReference>
<dbReference type="AlphaFoldDB" id="A0A2H0BWV6"/>
<keyword evidence="2 5" id="KW-0689">Ribosomal protein</keyword>
<evidence type="ECO:0000256" key="5">
    <source>
        <dbReference type="HAMAP-Rule" id="MF_01302"/>
    </source>
</evidence>
<dbReference type="GO" id="GO:0003735">
    <property type="term" value="F:structural constituent of ribosome"/>
    <property type="evidence" value="ECO:0007669"/>
    <property type="project" value="InterPro"/>
</dbReference>
<comment type="subunit">
    <text evidence="5">Part of the 30S ribosomal subunit. Contacts proteins S5 and S12.</text>
</comment>
<keyword evidence="5" id="KW-0699">rRNA-binding</keyword>
<name>A0A2H0BWV6_9BACT</name>
<dbReference type="InterPro" id="IPR035987">
    <property type="entry name" value="Ribosomal_uS8_sf"/>
</dbReference>
<dbReference type="Gene3D" id="3.30.1370.30">
    <property type="match status" value="1"/>
</dbReference>
<evidence type="ECO:0000313" key="7">
    <source>
        <dbReference type="EMBL" id="PIP62167.1"/>
    </source>
</evidence>
<dbReference type="InterPro" id="IPR000630">
    <property type="entry name" value="Ribosomal_uS8"/>
</dbReference>
<dbReference type="GO" id="GO:0005737">
    <property type="term" value="C:cytoplasm"/>
    <property type="evidence" value="ECO:0007669"/>
    <property type="project" value="UniProtKB-ARBA"/>
</dbReference>
<dbReference type="EMBL" id="PCTA01000003">
    <property type="protein sequence ID" value="PIP62167.1"/>
    <property type="molecule type" value="Genomic_DNA"/>
</dbReference>
<dbReference type="SUPFAM" id="SSF56047">
    <property type="entry name" value="Ribosomal protein S8"/>
    <property type="match status" value="1"/>
</dbReference>
<dbReference type="GO" id="GO:0019843">
    <property type="term" value="F:rRNA binding"/>
    <property type="evidence" value="ECO:0007669"/>
    <property type="project" value="UniProtKB-UniRule"/>
</dbReference>
<accession>A0A2H0BWV6</accession>
<gene>
    <name evidence="5" type="primary">rpsH</name>
    <name evidence="7" type="ORF">COW99_00585</name>
</gene>
<comment type="similarity">
    <text evidence="1 5 6">Belongs to the universal ribosomal protein uS8 family.</text>
</comment>